<sequence length="123" mass="14482">MKLNKFFRYAPLIIGIGLFMGLSYIKLFTAKITFVNDPTVAIIKTNDIQLLNNSYKVNTENALSWYESKNYKVLHADEIGHIWQYTHSFMIKLWWIITFSILILLTLYILKKGLNNKKYTNNL</sequence>
<reference evidence="2 3" key="1">
    <citation type="journal article" date="2019" name="Int. J. Syst. Evol. Microbiol.">
        <title>The Global Catalogue of Microorganisms (GCM) 10K type strain sequencing project: providing services to taxonomists for standard genome sequencing and annotation.</title>
        <authorList>
            <consortium name="The Broad Institute Genomics Platform"/>
            <consortium name="The Broad Institute Genome Sequencing Center for Infectious Disease"/>
            <person name="Wu L."/>
            <person name="Ma J."/>
        </authorList>
    </citation>
    <scope>NUCLEOTIDE SEQUENCE [LARGE SCALE GENOMIC DNA]</scope>
    <source>
        <strain evidence="2 3">JCM 1417</strain>
    </source>
</reference>
<protein>
    <submittedName>
        <fullName evidence="2">Uncharacterized protein</fullName>
    </submittedName>
</protein>
<evidence type="ECO:0000256" key="1">
    <source>
        <dbReference type="SAM" id="Phobius"/>
    </source>
</evidence>
<comment type="caution">
    <text evidence="2">The sequence shown here is derived from an EMBL/GenBank/DDBJ whole genome shotgun (WGS) entry which is preliminary data.</text>
</comment>
<gene>
    <name evidence="2" type="ORF">GCM10008908_01870</name>
</gene>
<dbReference type="EMBL" id="BAAACI010000001">
    <property type="protein sequence ID" value="GAA0765387.1"/>
    <property type="molecule type" value="Genomic_DNA"/>
</dbReference>
<name>A0ABN1KFR1_CLOSU</name>
<keyword evidence="1" id="KW-0812">Transmembrane</keyword>
<feature type="transmembrane region" description="Helical" evidence="1">
    <location>
        <begin position="93"/>
        <end position="110"/>
    </location>
</feature>
<keyword evidence="1" id="KW-1133">Transmembrane helix</keyword>
<dbReference type="Proteomes" id="UP001501047">
    <property type="component" value="Unassembled WGS sequence"/>
</dbReference>
<evidence type="ECO:0000313" key="3">
    <source>
        <dbReference type="Proteomes" id="UP001501047"/>
    </source>
</evidence>
<evidence type="ECO:0000313" key="2">
    <source>
        <dbReference type="EMBL" id="GAA0765387.1"/>
    </source>
</evidence>
<proteinExistence type="predicted"/>
<accession>A0ABN1KFR1</accession>
<dbReference type="RefSeq" id="WP_343822776.1">
    <property type="nucleotide sequence ID" value="NZ_BAAACI010000001.1"/>
</dbReference>
<feature type="transmembrane region" description="Helical" evidence="1">
    <location>
        <begin position="7"/>
        <end position="25"/>
    </location>
</feature>
<keyword evidence="1" id="KW-0472">Membrane</keyword>
<keyword evidence="3" id="KW-1185">Reference proteome</keyword>
<organism evidence="2 3">
    <name type="scientific">Clostridium subterminale</name>
    <dbReference type="NCBI Taxonomy" id="1550"/>
    <lineage>
        <taxon>Bacteria</taxon>
        <taxon>Bacillati</taxon>
        <taxon>Bacillota</taxon>
        <taxon>Clostridia</taxon>
        <taxon>Eubacteriales</taxon>
        <taxon>Clostridiaceae</taxon>
        <taxon>Clostridium</taxon>
    </lineage>
</organism>